<keyword evidence="1 7" id="KW-0963">Cytoplasm</keyword>
<keyword evidence="4 7" id="KW-0808">Transferase</keyword>
<dbReference type="GO" id="GO:0003723">
    <property type="term" value="F:RNA binding"/>
    <property type="evidence" value="ECO:0007669"/>
    <property type="project" value="UniProtKB-UniRule"/>
</dbReference>
<dbReference type="Gene3D" id="3.30.2130.30">
    <property type="match status" value="1"/>
</dbReference>
<comment type="similarity">
    <text evidence="7">Belongs to the methyltransferase superfamily. RlmKL family.</text>
</comment>
<dbReference type="PROSITE" id="PS01261">
    <property type="entry name" value="UPF0020"/>
    <property type="match status" value="1"/>
</dbReference>
<evidence type="ECO:0000256" key="7">
    <source>
        <dbReference type="HAMAP-Rule" id="MF_01858"/>
    </source>
</evidence>
<dbReference type="Gene3D" id="3.40.50.150">
    <property type="entry name" value="Vaccinia Virus protein VP39"/>
    <property type="match status" value="2"/>
</dbReference>
<dbReference type="PANTHER" id="PTHR47313">
    <property type="entry name" value="RIBOSOMAL RNA LARGE SUBUNIT METHYLTRANSFERASE K/L"/>
    <property type="match status" value="1"/>
</dbReference>
<dbReference type="CDD" id="cd11715">
    <property type="entry name" value="THUMP_AdoMetMT"/>
    <property type="match status" value="1"/>
</dbReference>
<dbReference type="Proteomes" id="UP000298688">
    <property type="component" value="Chromosome"/>
</dbReference>
<dbReference type="CDD" id="cd02440">
    <property type="entry name" value="AdoMet_MTases"/>
    <property type="match status" value="1"/>
</dbReference>
<evidence type="ECO:0000313" key="10">
    <source>
        <dbReference type="EMBL" id="QCI24998.1"/>
    </source>
</evidence>
<dbReference type="PROSITE" id="PS00092">
    <property type="entry name" value="N6_MTASE"/>
    <property type="match status" value="1"/>
</dbReference>
<dbReference type="OrthoDB" id="9809404at2"/>
<keyword evidence="2 7" id="KW-0698">rRNA processing</keyword>
<accession>A0A4D6YH79</accession>
<evidence type="ECO:0000256" key="3">
    <source>
        <dbReference type="ARBA" id="ARBA00022603"/>
    </source>
</evidence>
<evidence type="ECO:0000256" key="8">
    <source>
        <dbReference type="PROSITE-ProRule" id="PRU00529"/>
    </source>
</evidence>
<keyword evidence="6 8" id="KW-0694">RNA-binding</keyword>
<dbReference type="Pfam" id="PF22020">
    <property type="entry name" value="RlmL_1st"/>
    <property type="match status" value="1"/>
</dbReference>
<evidence type="ECO:0000256" key="1">
    <source>
        <dbReference type="ARBA" id="ARBA00022490"/>
    </source>
</evidence>
<protein>
    <recommendedName>
        <fullName evidence="7">Ribosomal RNA large subunit methyltransferase K/L</fullName>
    </recommendedName>
    <domain>
        <recommendedName>
            <fullName evidence="7">23S rRNA m2G2445 methyltransferase</fullName>
            <ecNumber evidence="7">2.1.1.173</ecNumber>
        </recommendedName>
        <alternativeName>
            <fullName evidence="7">rRNA (guanine-N(2)-)-methyltransferase RlmL</fullName>
        </alternativeName>
    </domain>
    <domain>
        <recommendedName>
            <fullName evidence="7">23S rRNA m7G2069 methyltransferase</fullName>
            <ecNumber evidence="7">2.1.1.264</ecNumber>
        </recommendedName>
        <alternativeName>
            <fullName evidence="7">rRNA (guanine-N(7)-)-methyltransferase RlmK</fullName>
        </alternativeName>
    </domain>
</protein>
<dbReference type="InterPro" id="IPR004114">
    <property type="entry name" value="THUMP_dom"/>
</dbReference>
<evidence type="ECO:0000259" key="9">
    <source>
        <dbReference type="PROSITE" id="PS51165"/>
    </source>
</evidence>
<evidence type="ECO:0000313" key="11">
    <source>
        <dbReference type="Proteomes" id="UP000298688"/>
    </source>
</evidence>
<dbReference type="InterPro" id="IPR029063">
    <property type="entry name" value="SAM-dependent_MTases_sf"/>
</dbReference>
<dbReference type="EC" id="2.1.1.173" evidence="7"/>
<keyword evidence="5 7" id="KW-0949">S-adenosyl-L-methionine</keyword>
<comment type="subcellular location">
    <subcellularLocation>
        <location evidence="7">Cytoplasm</location>
    </subcellularLocation>
</comment>
<dbReference type="InterPro" id="IPR053943">
    <property type="entry name" value="RlmKL-like_Mtase_CS"/>
</dbReference>
<dbReference type="GO" id="GO:0052915">
    <property type="term" value="F:23S rRNA (guanine(2445)-N(2))-methyltransferase activity"/>
    <property type="evidence" value="ECO:0007669"/>
    <property type="project" value="UniProtKB-UniRule"/>
</dbReference>
<dbReference type="InterPro" id="IPR019614">
    <property type="entry name" value="SAM-dep_methyl-trfase"/>
</dbReference>
<dbReference type="Pfam" id="PF02926">
    <property type="entry name" value="THUMP"/>
    <property type="match status" value="1"/>
</dbReference>
<reference evidence="10 11" key="1">
    <citation type="submission" date="2018-12" db="EMBL/GenBank/DDBJ databases">
        <authorList>
            <person name="Chong R.A."/>
        </authorList>
    </citation>
    <scope>NUCLEOTIDE SEQUENCE [LARGE SCALE GENOMIC DNA]</scope>
    <source>
        <strain evidence="10 11">Rpa</strain>
    </source>
</reference>
<gene>
    <name evidence="7 10" type="primary">rlmL</name>
    <name evidence="10" type="ORF">D9V76_01855</name>
</gene>
<organism evidence="10 11">
    <name type="scientific">Buchnera aphidicola subsp. Rhopalosiphum padi</name>
    <dbReference type="NCBI Taxonomy" id="98793"/>
    <lineage>
        <taxon>Bacteria</taxon>
        <taxon>Pseudomonadati</taxon>
        <taxon>Pseudomonadota</taxon>
        <taxon>Gammaproteobacteria</taxon>
        <taxon>Enterobacterales</taxon>
        <taxon>Erwiniaceae</taxon>
        <taxon>Buchnera</taxon>
    </lineage>
</organism>
<dbReference type="PIRSF" id="PIRSF037618">
    <property type="entry name" value="RNA_Mtase_bacteria_prd"/>
    <property type="match status" value="1"/>
</dbReference>
<proteinExistence type="inferred from homology"/>
<dbReference type="InterPro" id="IPR054170">
    <property type="entry name" value="RlmL_1st"/>
</dbReference>
<dbReference type="InterPro" id="IPR002052">
    <property type="entry name" value="DNA_methylase_N6_adenine_CS"/>
</dbReference>
<comment type="catalytic activity">
    <reaction evidence="7">
        <text>guanosine(2069) in 23S rRNA + S-adenosyl-L-methionine = N(2)-methylguanosine(2069) in 23S rRNA + S-adenosyl-L-homocysteine + H(+)</text>
        <dbReference type="Rhea" id="RHEA:43772"/>
        <dbReference type="Rhea" id="RHEA-COMP:10688"/>
        <dbReference type="Rhea" id="RHEA-COMP:10689"/>
        <dbReference type="ChEBI" id="CHEBI:15378"/>
        <dbReference type="ChEBI" id="CHEBI:57856"/>
        <dbReference type="ChEBI" id="CHEBI:59789"/>
        <dbReference type="ChEBI" id="CHEBI:74269"/>
        <dbReference type="ChEBI" id="CHEBI:74481"/>
        <dbReference type="EC" id="2.1.1.264"/>
    </reaction>
</comment>
<evidence type="ECO:0000256" key="5">
    <source>
        <dbReference type="ARBA" id="ARBA00022691"/>
    </source>
</evidence>
<feature type="domain" description="THUMP" evidence="9">
    <location>
        <begin position="43"/>
        <end position="154"/>
    </location>
</feature>
<dbReference type="AlphaFoldDB" id="A0A4D6YH79"/>
<dbReference type="PANTHER" id="PTHR47313:SF1">
    <property type="entry name" value="RIBOSOMAL RNA LARGE SUBUNIT METHYLTRANSFERASE K_L"/>
    <property type="match status" value="1"/>
</dbReference>
<keyword evidence="3 7" id="KW-0489">Methyltransferase</keyword>
<evidence type="ECO:0000256" key="4">
    <source>
        <dbReference type="ARBA" id="ARBA00022679"/>
    </source>
</evidence>
<dbReference type="SUPFAM" id="SSF53335">
    <property type="entry name" value="S-adenosyl-L-methionine-dependent methyltransferases"/>
    <property type="match status" value="2"/>
</dbReference>
<dbReference type="GO" id="GO:0070043">
    <property type="term" value="F:rRNA (guanine-N7-)-methyltransferase activity"/>
    <property type="evidence" value="ECO:0007669"/>
    <property type="project" value="UniProtKB-UniRule"/>
</dbReference>
<dbReference type="HAMAP" id="MF_01858">
    <property type="entry name" value="23SrRNA_methyltr_KL"/>
    <property type="match status" value="1"/>
</dbReference>
<dbReference type="Gene3D" id="3.30.750.80">
    <property type="entry name" value="RNA methyltransferase domain (HRMD) like"/>
    <property type="match status" value="1"/>
</dbReference>
<name>A0A4D6YH79_BUCRP</name>
<comment type="catalytic activity">
    <reaction evidence="7">
        <text>guanosine(2445) in 23S rRNA + S-adenosyl-L-methionine = N(2)-methylguanosine(2445) in 23S rRNA + S-adenosyl-L-homocysteine + H(+)</text>
        <dbReference type="Rhea" id="RHEA:42740"/>
        <dbReference type="Rhea" id="RHEA-COMP:10215"/>
        <dbReference type="Rhea" id="RHEA-COMP:10216"/>
        <dbReference type="ChEBI" id="CHEBI:15378"/>
        <dbReference type="ChEBI" id="CHEBI:57856"/>
        <dbReference type="ChEBI" id="CHEBI:59789"/>
        <dbReference type="ChEBI" id="CHEBI:74269"/>
        <dbReference type="ChEBI" id="CHEBI:74481"/>
        <dbReference type="EC" id="2.1.1.173"/>
    </reaction>
</comment>
<dbReference type="RefSeq" id="WP_158337269.1">
    <property type="nucleotide sequence ID" value="NZ_CP034858.1"/>
</dbReference>
<evidence type="ECO:0000256" key="6">
    <source>
        <dbReference type="ARBA" id="ARBA00022884"/>
    </source>
</evidence>
<dbReference type="GO" id="GO:0005737">
    <property type="term" value="C:cytoplasm"/>
    <property type="evidence" value="ECO:0007669"/>
    <property type="project" value="UniProtKB-SubCell"/>
</dbReference>
<reference evidence="10 11" key="2">
    <citation type="submission" date="2019-05" db="EMBL/GenBank/DDBJ databases">
        <title>Genome evolution of the obligate endosymbiont Buchnera aphidicola.</title>
        <authorList>
            <person name="Moran N.A."/>
        </authorList>
    </citation>
    <scope>NUCLEOTIDE SEQUENCE [LARGE SCALE GENOMIC DNA]</scope>
    <source>
        <strain evidence="10 11">Rpa</strain>
    </source>
</reference>
<dbReference type="PROSITE" id="PS51165">
    <property type="entry name" value="THUMP"/>
    <property type="match status" value="1"/>
</dbReference>
<dbReference type="Pfam" id="PF10672">
    <property type="entry name" value="Methyltrans_SAM"/>
    <property type="match status" value="1"/>
</dbReference>
<dbReference type="EC" id="2.1.1.264" evidence="7"/>
<dbReference type="Pfam" id="PF01170">
    <property type="entry name" value="UPF0020"/>
    <property type="match status" value="1"/>
</dbReference>
<dbReference type="EMBL" id="CP034858">
    <property type="protein sequence ID" value="QCI24998.1"/>
    <property type="molecule type" value="Genomic_DNA"/>
</dbReference>
<evidence type="ECO:0000256" key="2">
    <source>
        <dbReference type="ARBA" id="ARBA00022552"/>
    </source>
</evidence>
<sequence length="697" mass="81812">MNCLFASTNFGCEKLLEKELLSLGGKNLKIIKGGIYYEGEDLVLYNTLMWSRISSRIFLCIKKFIITNSDDLYKNTYNINWTKILYLEKTFLVKFKGTNNIIKNSLFGSLKIKDAIVDKFYQKYSTRPNINLLTPDIRITAYLFHNSVHVMLDLSGESLNKRGYRKFFDIAPIKENLSSAIILSSGWKKNTPLIDPMCGSGTLLIEAAMMSSDRAPGLTRKKWGFQSWKRHNENIWNKILKKAKERFEIGIKTCVKNYFIGYDFNPNIIKKAKKNAINANLENIVNFVACDLKYLKNPYQSKEIGTLISNPPYGERYETENNLIALYIELGIVSKKHFKNWKLSVFSSSKFLLTFLQMESYEELFFKNGPLDCRLKNYEIFSNKLNDNSEEYQNRLRKNFKKLKKWNDLKEVECFRVYDSDLPNYKIIVDIYKKWLVIQEYQAPKSINYQEAHKRLCSAIYHSKEILSIPTNNIVIKFRKKQKNKEQYQKLFNKNSFFIIKEYHVKLIVNLIDYLDTGLFSEHRLVRKLLGKMSIGKDFLNLFSYTGAATVYAGLGKAKSTTTIDISNTYIGWSMRNMSINNLINSKNIFIQEDCLEWIVLTNKKFDLIFINPPTFSNSKRMKKTFELKRDYIELIINLKRILRKDGDIIFSSSTHNFEINLDDIKKINLYARKITHLIQTKDYLKKNYHSWLIKHI</sequence>
<comment type="function">
    <text evidence="7">Specifically methylates the guanine in position 2445 (m2G2445) and the guanine in position 2069 (m7G2069) of 23S rRNA.</text>
</comment>
<dbReference type="InterPro" id="IPR000241">
    <property type="entry name" value="RlmKL-like_Mtase"/>
</dbReference>
<dbReference type="SMART" id="SM00981">
    <property type="entry name" value="THUMP"/>
    <property type="match status" value="1"/>
</dbReference>
<dbReference type="InterPro" id="IPR017244">
    <property type="entry name" value="23SrRNA_methyltr_KL"/>
</dbReference>
<dbReference type="NCBIfam" id="NF008748">
    <property type="entry name" value="PRK11783.1"/>
    <property type="match status" value="1"/>
</dbReference>